<feature type="signal peptide" evidence="1">
    <location>
        <begin position="1"/>
        <end position="22"/>
    </location>
</feature>
<accession>A0A379YL17</accession>
<protein>
    <submittedName>
        <fullName evidence="2">P pilus assembly protein, pilin FimA</fullName>
    </submittedName>
</protein>
<evidence type="ECO:0000313" key="3">
    <source>
        <dbReference type="Proteomes" id="UP000255529"/>
    </source>
</evidence>
<dbReference type="Proteomes" id="UP000255529">
    <property type="component" value="Unassembled WGS sequence"/>
</dbReference>
<evidence type="ECO:0000256" key="1">
    <source>
        <dbReference type="SAM" id="SignalP"/>
    </source>
</evidence>
<sequence>MLRKSLAAAPLFLVLCVSQIQADGGTAMNFKGRIFEPACEFNGGKTIDVNFGKVGD</sequence>
<dbReference type="AlphaFoldDB" id="A0A379YL17"/>
<keyword evidence="1" id="KW-0732">Signal</keyword>
<evidence type="ECO:0000313" key="2">
    <source>
        <dbReference type="EMBL" id="SUI46641.1"/>
    </source>
</evidence>
<organism evidence="2 3">
    <name type="scientific">Serratia quinivorans</name>
    <dbReference type="NCBI Taxonomy" id="137545"/>
    <lineage>
        <taxon>Bacteria</taxon>
        <taxon>Pseudomonadati</taxon>
        <taxon>Pseudomonadota</taxon>
        <taxon>Gammaproteobacteria</taxon>
        <taxon>Enterobacterales</taxon>
        <taxon>Yersiniaceae</taxon>
        <taxon>Serratia</taxon>
    </lineage>
</organism>
<feature type="chain" id="PRO_5016904616" evidence="1">
    <location>
        <begin position="23"/>
        <end position="56"/>
    </location>
</feature>
<proteinExistence type="predicted"/>
<reference evidence="2 3" key="1">
    <citation type="submission" date="2018-06" db="EMBL/GenBank/DDBJ databases">
        <authorList>
            <consortium name="Pathogen Informatics"/>
            <person name="Doyle S."/>
        </authorList>
    </citation>
    <scope>NUCLEOTIDE SEQUENCE [LARGE SCALE GENOMIC DNA]</scope>
    <source>
        <strain evidence="2 3">NCTC11544</strain>
    </source>
</reference>
<gene>
    <name evidence="2" type="ORF">NCTC11544_00656</name>
</gene>
<name>A0A379YL17_9GAMM</name>
<dbReference type="EMBL" id="UGYN01000002">
    <property type="protein sequence ID" value="SUI46641.1"/>
    <property type="molecule type" value="Genomic_DNA"/>
</dbReference>